<dbReference type="Pfam" id="PF13460">
    <property type="entry name" value="NAD_binding_10"/>
    <property type="match status" value="1"/>
</dbReference>
<dbReference type="GO" id="GO:0004029">
    <property type="term" value="F:aldehyde dehydrogenase (NAD+) activity"/>
    <property type="evidence" value="ECO:0007669"/>
    <property type="project" value="TreeGrafter"/>
</dbReference>
<evidence type="ECO:0008006" key="5">
    <source>
        <dbReference type="Google" id="ProtNLM"/>
    </source>
</evidence>
<evidence type="ECO:0000313" key="3">
    <source>
        <dbReference type="EMBL" id="KAJ7025847.1"/>
    </source>
</evidence>
<feature type="domain" description="NAD-dependent epimerase/dehydratase" evidence="1">
    <location>
        <begin position="159"/>
        <end position="237"/>
    </location>
</feature>
<dbReference type="SUPFAM" id="SSF51735">
    <property type="entry name" value="NAD(P)-binding Rossmann-fold domains"/>
    <property type="match status" value="1"/>
</dbReference>
<dbReference type="Gene3D" id="3.40.50.720">
    <property type="entry name" value="NAD(P)-binding Rossmann-like Domain"/>
    <property type="match status" value="1"/>
</dbReference>
<dbReference type="InterPro" id="IPR051783">
    <property type="entry name" value="NAD(P)-dependent_oxidoreduct"/>
</dbReference>
<proteinExistence type="predicted"/>
<dbReference type="PANTHER" id="PTHR48079:SF6">
    <property type="entry name" value="NAD(P)-BINDING DOMAIN-CONTAINING PROTEIN-RELATED"/>
    <property type="match status" value="1"/>
</dbReference>
<dbReference type="PANTHER" id="PTHR48079">
    <property type="entry name" value="PROTEIN YEEZ"/>
    <property type="match status" value="1"/>
</dbReference>
<name>A0AAD6SEN9_9AGAR</name>
<keyword evidence="4" id="KW-1185">Reference proteome</keyword>
<dbReference type="Pfam" id="PF01370">
    <property type="entry name" value="Epimerase"/>
    <property type="match status" value="1"/>
</dbReference>
<dbReference type="Proteomes" id="UP001218188">
    <property type="component" value="Unassembled WGS sequence"/>
</dbReference>
<protein>
    <recommendedName>
        <fullName evidence="5">NAD-dependent epimerase/dehydratase domain-containing protein</fullName>
    </recommendedName>
</protein>
<dbReference type="InterPro" id="IPR001509">
    <property type="entry name" value="Epimerase_deHydtase"/>
</dbReference>
<accession>A0AAD6SEN9</accession>
<dbReference type="InterPro" id="IPR036291">
    <property type="entry name" value="NAD(P)-bd_dom_sf"/>
</dbReference>
<sequence length="381" mass="41456">MSLPRYPIKVLLTGATGFIGGTALNSLLGREDYKRGLVEITCLVRGEDRGSAIRDQLGVKVLVADLAEVDIIEAAAENADVVLDTAHADFPKGCHAILAGLKARYARTGRKSVFIHTSGTGALTDNAQGKFASEKIYEDIDCADIRAIPKTYVHRKTDELISEASVEGYIRGYVVMPPLVYGRGTGPFSRTSVQIPALIRAALKLGQSIHVGPGRSMWNGVHVQDLVDLFLLLIDDALTGKPQAPTGLECFYFCATDTYSWNQLASTIGQQLHAKGKISTPEARPLLPDEEQEVLGEWSGFAYGSNSRSKTGKAYDLGWKPKHHTTGLFESIDEEYEAVLEEGEDEAPKVHIDEMNRALGAPNSEDLLRLNSMLNVQLVST</sequence>
<reference evidence="3" key="1">
    <citation type="submission" date="2023-03" db="EMBL/GenBank/DDBJ databases">
        <title>Massive genome expansion in bonnet fungi (Mycena s.s.) driven by repeated elements and novel gene families across ecological guilds.</title>
        <authorList>
            <consortium name="Lawrence Berkeley National Laboratory"/>
            <person name="Harder C.B."/>
            <person name="Miyauchi S."/>
            <person name="Viragh M."/>
            <person name="Kuo A."/>
            <person name="Thoen E."/>
            <person name="Andreopoulos B."/>
            <person name="Lu D."/>
            <person name="Skrede I."/>
            <person name="Drula E."/>
            <person name="Henrissat B."/>
            <person name="Morin E."/>
            <person name="Kohler A."/>
            <person name="Barry K."/>
            <person name="LaButti K."/>
            <person name="Morin E."/>
            <person name="Salamov A."/>
            <person name="Lipzen A."/>
            <person name="Mereny Z."/>
            <person name="Hegedus B."/>
            <person name="Baldrian P."/>
            <person name="Stursova M."/>
            <person name="Weitz H."/>
            <person name="Taylor A."/>
            <person name="Grigoriev I.V."/>
            <person name="Nagy L.G."/>
            <person name="Martin F."/>
            <person name="Kauserud H."/>
        </authorList>
    </citation>
    <scope>NUCLEOTIDE SEQUENCE</scope>
    <source>
        <strain evidence="3">CBHHK200</strain>
    </source>
</reference>
<dbReference type="EMBL" id="JARJCM010000148">
    <property type="protein sequence ID" value="KAJ7025847.1"/>
    <property type="molecule type" value="Genomic_DNA"/>
</dbReference>
<comment type="caution">
    <text evidence="3">The sequence shown here is derived from an EMBL/GenBank/DDBJ whole genome shotgun (WGS) entry which is preliminary data.</text>
</comment>
<dbReference type="GO" id="GO:0005737">
    <property type="term" value="C:cytoplasm"/>
    <property type="evidence" value="ECO:0007669"/>
    <property type="project" value="TreeGrafter"/>
</dbReference>
<gene>
    <name evidence="3" type="ORF">C8F04DRAFT_127383</name>
</gene>
<feature type="domain" description="NAD(P)-binding" evidence="2">
    <location>
        <begin position="14"/>
        <end position="103"/>
    </location>
</feature>
<evidence type="ECO:0000313" key="4">
    <source>
        <dbReference type="Proteomes" id="UP001218188"/>
    </source>
</evidence>
<evidence type="ECO:0000259" key="2">
    <source>
        <dbReference type="Pfam" id="PF13460"/>
    </source>
</evidence>
<evidence type="ECO:0000259" key="1">
    <source>
        <dbReference type="Pfam" id="PF01370"/>
    </source>
</evidence>
<organism evidence="3 4">
    <name type="scientific">Mycena alexandri</name>
    <dbReference type="NCBI Taxonomy" id="1745969"/>
    <lineage>
        <taxon>Eukaryota</taxon>
        <taxon>Fungi</taxon>
        <taxon>Dikarya</taxon>
        <taxon>Basidiomycota</taxon>
        <taxon>Agaricomycotina</taxon>
        <taxon>Agaricomycetes</taxon>
        <taxon>Agaricomycetidae</taxon>
        <taxon>Agaricales</taxon>
        <taxon>Marasmiineae</taxon>
        <taxon>Mycenaceae</taxon>
        <taxon>Mycena</taxon>
    </lineage>
</organism>
<dbReference type="InterPro" id="IPR016040">
    <property type="entry name" value="NAD(P)-bd_dom"/>
</dbReference>
<dbReference type="AlphaFoldDB" id="A0AAD6SEN9"/>